<evidence type="ECO:0000256" key="1">
    <source>
        <dbReference type="ARBA" id="ARBA00000900"/>
    </source>
</evidence>
<dbReference type="HOGENOM" id="CLU_000909_0_0_6"/>
<dbReference type="InterPro" id="IPR050216">
    <property type="entry name" value="LRR_domain-containing"/>
</dbReference>
<evidence type="ECO:0000256" key="5">
    <source>
        <dbReference type="ARBA" id="ARBA00023026"/>
    </source>
</evidence>
<dbReference type="Pfam" id="PF20178">
    <property type="entry name" value="ToxA_N"/>
    <property type="match status" value="1"/>
</dbReference>
<evidence type="ECO:0000256" key="6">
    <source>
        <dbReference type="PROSITE-ProRule" id="PRU01398"/>
    </source>
</evidence>
<accession>A0A089YMI2</accession>
<evidence type="ECO:0000256" key="2">
    <source>
        <dbReference type="ARBA" id="ARBA00012483"/>
    </source>
</evidence>
<comment type="catalytic activity">
    <reaction evidence="1">
        <text>S-ubiquitinyl-[E2 ubiquitin-conjugating enzyme]-L-cysteine + [acceptor protein]-L-lysine = [E2 ubiquitin-conjugating enzyme]-L-cysteine + N(6)-ubiquitinyl-[acceptor protein]-L-lysine.</text>
        <dbReference type="EC" id="2.3.2.27"/>
    </reaction>
</comment>
<dbReference type="SUPFAM" id="SSF52058">
    <property type="entry name" value="L domain-like"/>
    <property type="match status" value="1"/>
</dbReference>
<dbReference type="InterPro" id="IPR029487">
    <property type="entry name" value="NEL_dom"/>
</dbReference>
<dbReference type="Gene3D" id="3.80.10.10">
    <property type="entry name" value="Ribonuclease Inhibitor"/>
    <property type="match status" value="2"/>
</dbReference>
<keyword evidence="6" id="KW-0833">Ubl conjugation pathway</keyword>
<dbReference type="STRING" id="216142.LT40_09505"/>
<dbReference type="EMBL" id="CP009533">
    <property type="protein sequence ID" value="AIS17618.1"/>
    <property type="molecule type" value="Genomic_DNA"/>
</dbReference>
<dbReference type="PANTHER" id="PTHR48051">
    <property type="match status" value="1"/>
</dbReference>
<evidence type="ECO:0000256" key="7">
    <source>
        <dbReference type="SAM" id="Coils"/>
    </source>
</evidence>
<dbReference type="InterPro" id="IPR046673">
    <property type="entry name" value="ToxA_N"/>
</dbReference>
<dbReference type="GO" id="GO:0061630">
    <property type="term" value="F:ubiquitin protein ligase activity"/>
    <property type="evidence" value="ECO:0007669"/>
    <property type="project" value="UniProtKB-EC"/>
</dbReference>
<dbReference type="GO" id="GO:0016567">
    <property type="term" value="P:protein ubiquitination"/>
    <property type="evidence" value="ECO:0007669"/>
    <property type="project" value="InterPro"/>
</dbReference>
<comment type="similarity">
    <text evidence="6">Belongs to the LRR-containing bacterial E3 ligase family.</text>
</comment>
<dbReference type="GO" id="GO:0005576">
    <property type="term" value="C:extracellular region"/>
    <property type="evidence" value="ECO:0007669"/>
    <property type="project" value="UniProtKB-UniRule"/>
</dbReference>
<feature type="domain" description="NEL" evidence="8">
    <location>
        <begin position="1395"/>
        <end position="1756"/>
    </location>
</feature>
<evidence type="ECO:0000313" key="9">
    <source>
        <dbReference type="EMBL" id="AIS17618.1"/>
    </source>
</evidence>
<keyword evidence="6" id="KW-0964">Secreted</keyword>
<keyword evidence="6" id="KW-0832">Ubl conjugation</keyword>
<feature type="active site" description="Glycyl thioester intermediate" evidence="6">
    <location>
        <position position="1490"/>
    </location>
</feature>
<dbReference type="OrthoDB" id="1467561at2"/>
<dbReference type="InterPro" id="IPR032675">
    <property type="entry name" value="LRR_dom_sf"/>
</dbReference>
<organism evidence="9 10">
    <name type="scientific">Pseudomonas rhizosphaerae</name>
    <dbReference type="NCBI Taxonomy" id="216142"/>
    <lineage>
        <taxon>Bacteria</taxon>
        <taxon>Pseudomonadati</taxon>
        <taxon>Pseudomonadota</taxon>
        <taxon>Gammaproteobacteria</taxon>
        <taxon>Pseudomonadales</taxon>
        <taxon>Pseudomonadaceae</taxon>
        <taxon>Pseudomonas</taxon>
    </lineage>
</organism>
<dbReference type="Gene3D" id="1.20.58.360">
    <property type="entry name" value="Shigella T3SS effector IpaH defines"/>
    <property type="match status" value="1"/>
</dbReference>
<sequence>MTLEHADPASDSTHQALIETVLPQWLTRAEAPMRADYFKSSLLSAGSSAAAAAVTARFQSPAAFCTPLLQAALDKRYPDLHLDVNKHELIRMVRKRDVLSTELVPHHQTLLEAALQNFLPAEAQAGGIESGSVILPVGVFRVTIKDDGKVAYRYPSNARIALEPHDFAAFVRSLDLGRQYQEHFQQVFRPLSSSSATADAEQAEIGLTFQHSLRDALDADAVAARMRGHISPAAYQMLLQITRPQRLEPAQWSGETVHFCQLGLLHTRFNQGHSLLGCVLIEPVSGAAHCVVYMPGAPDQPLMEYASLQAFAEALREKLRQPAFRNYFQRFVPHRSREVFTERLLNTLSPVPFIVPGAFAKPGVPDPNADIGVRRYAVAGTLVRLLYNQQLINLAEAARLIVVPTDDENALAREQRIAWWEGLASAAFNAAAFVVPGLGELAAAVGAVQLVADLCVGVDDWQHGQTQEAIAHFGAVAQNVAMLAAGVAGGVALARSPFMEELVPITDTGGRQRLLHPDLSPYASDAVLAEDAEPNALGQYQMDGKTFVKQGMHVYELMFDSAGQHWVLEHPKLSGSYRPRWLHNEAGGWQHVHEQPLEWEGATLLRRFGAITERLTDTELLALSDACGMTPDQLREVHVNQQPAPALLRDSLLRYRAGRDVDRLQARVRASLAPGEGGEFCLPLVTRLAGWPEGVGLRLLETDGRFIDYGDHSAATVSVTREQWRQGLLARRVVEQLDAKRKAALFADSVESTIPAQSTALAGALADAVQASRSEIAASLYARQQPALSAEGALIQRDFPQVSSILANQVAAAGSDWELATLRTRSRVPTRMAEEAVMLGRESRLNQACEGLIDASRVSDDRDILAMGLLERLPGWLPTTRVELRAASVTGRQLASAGPSDAAELKYIVRSEEGYRAYDQREQELGGQQDLFGALCSALPDAQLNALGLARHQSDALRTRLLALAAKDRPQAGKLLGQRAVQPWFRSPVRTPQGIGYVLSGRGESSWGQRRRLRALYPSLNDEQMRTLRHAIRREGESYEIAVQRLEQEYRVLDQTLLEWQREPSGYREARTLARNRLLKAWRGETFDLNLSGNVVGTLPLLTADFSHIAKLRLDGMGLSQDPSFFISRFPNVKVLSLADNRLSAIPSAIKELKKLGGLSLNDNRIVAGDDPFGPLSTDDGSNLLLLNMNDAFEGVLTEDDAHQIRGIAINENAMRSLARLKKLHGLSLSNNPLQFDDGAMQVLGSMQQLEELALRSTLLQLTPVGRASLARLSRLRTLSLGFNNLGLAPDVTRMALLTHLMLDSAGIAEWPEGLTALMTRRTTALRSVILSRNDITEIPDLANLQFTRLLRSFYLRGQYVLDLDVNPLALVHRRRLRGLGIHFRAPGGVGPGGAGGVGDTLWLDGCPPSLRHRIESDRSAPEAEAFYRVMDRVSSTAAYLQFPETYKARMWEIMKAVVPGYYREEGDGLGRFDLRSQLFEQATLVENTCGDGMSLMLDDFETRVAAWQAASVSLDGGESMLRPLLTLGRQLYKAALVDEYAVQITQARLNRRAALLDDEAQPPALHPMDRITDAQLLDGHPDEVEIRLLLRTRLEQTLGLRPQPPMRYGEILAAETVTAVGEGVLKQENGTGLLQWLVEQPFWALYLRRVYPQRFEAINQLWGDVLAHFEEAISADDAFSLEPERRKRVLAELGSMKLDPETPLVWQDAEGMPVRLDLTEDQRLQLYAQIDQGKRVAETGLIRTLSVQAVGGEAT</sequence>
<dbReference type="PROSITE" id="PS52053">
    <property type="entry name" value="NEL"/>
    <property type="match status" value="1"/>
</dbReference>
<dbReference type="PROSITE" id="PS51450">
    <property type="entry name" value="LRR"/>
    <property type="match status" value="1"/>
</dbReference>
<keyword evidence="5" id="KW-0843">Virulence</keyword>
<dbReference type="RefSeq" id="WP_043189204.1">
    <property type="nucleotide sequence ID" value="NZ_CP009533.1"/>
</dbReference>
<dbReference type="PANTHER" id="PTHR48051:SF1">
    <property type="entry name" value="RAS SUPPRESSOR PROTEIN 1"/>
    <property type="match status" value="1"/>
</dbReference>
<keyword evidence="6" id="KW-0808">Transferase</keyword>
<dbReference type="KEGG" id="prh:LT40_09505"/>
<dbReference type="GO" id="GO:0005737">
    <property type="term" value="C:cytoplasm"/>
    <property type="evidence" value="ECO:0007669"/>
    <property type="project" value="TreeGrafter"/>
</dbReference>
<dbReference type="Proteomes" id="UP000029499">
    <property type="component" value="Chromosome"/>
</dbReference>
<keyword evidence="6" id="KW-1035">Host cytoplasm</keyword>
<keyword evidence="3" id="KW-0433">Leucine-rich repeat</keyword>
<name>A0A089YMI2_9PSED</name>
<dbReference type="Pfam" id="PF14496">
    <property type="entry name" value="NEL"/>
    <property type="match status" value="1"/>
</dbReference>
<evidence type="ECO:0000256" key="4">
    <source>
        <dbReference type="ARBA" id="ARBA00022737"/>
    </source>
</evidence>
<dbReference type="EC" id="2.3.2.27" evidence="2"/>
<gene>
    <name evidence="9" type="ORF">LT40_09505</name>
</gene>
<protein>
    <recommendedName>
        <fullName evidence="2">RING-type E3 ubiquitin transferase</fullName>
        <ecNumber evidence="2">2.3.2.27</ecNumber>
    </recommendedName>
</protein>
<keyword evidence="10" id="KW-1185">Reference proteome</keyword>
<reference evidence="9 10" key="1">
    <citation type="journal article" date="2015" name="J. Biotechnol.">
        <title>Complete genome sequence of Pseudomonas rhizosphaerae IH5T (=DSM 16299T), a phosphate-solubilizing rhizobacterium for bacterial biofertilizer.</title>
        <authorList>
            <person name="Kwak Y."/>
            <person name="Jung B.K."/>
            <person name="Shin J.H."/>
        </authorList>
    </citation>
    <scope>NUCLEOTIDE SEQUENCE [LARGE SCALE GENOMIC DNA]</scope>
    <source>
        <strain evidence="9">DSM 16299</strain>
    </source>
</reference>
<keyword evidence="7" id="KW-0175">Coiled coil</keyword>
<evidence type="ECO:0000256" key="3">
    <source>
        <dbReference type="ARBA" id="ARBA00022614"/>
    </source>
</evidence>
<keyword evidence="4" id="KW-0677">Repeat</keyword>
<dbReference type="InterPro" id="IPR001611">
    <property type="entry name" value="Leu-rich_rpt"/>
</dbReference>
<proteinExistence type="inferred from homology"/>
<evidence type="ECO:0000259" key="8">
    <source>
        <dbReference type="PROSITE" id="PS52053"/>
    </source>
</evidence>
<comment type="PTM">
    <text evidence="6">Ubiquitinated in the presence of host E1 ubiquitin-activating enzyme, E2 ubiquitin-conjugating enzyme and ubiquitin.</text>
</comment>
<feature type="coiled-coil region" evidence="7">
    <location>
        <begin position="1029"/>
        <end position="1063"/>
    </location>
</feature>
<evidence type="ECO:0000313" key="10">
    <source>
        <dbReference type="Proteomes" id="UP000029499"/>
    </source>
</evidence>
<dbReference type="eggNOG" id="COG4886">
    <property type="taxonomic scope" value="Bacteria"/>
</dbReference>